<evidence type="ECO:0000256" key="3">
    <source>
        <dbReference type="ARBA" id="ARBA00023157"/>
    </source>
</evidence>
<name>A0A7G5XLF0_9BACT</name>
<feature type="domain" description="Thioredoxin" evidence="6">
    <location>
        <begin position="223"/>
        <end position="361"/>
    </location>
</feature>
<dbReference type="KEGG" id="lacs:H4075_09060"/>
<dbReference type="Pfam" id="PF00578">
    <property type="entry name" value="AhpC-TSA"/>
    <property type="match status" value="1"/>
</dbReference>
<dbReference type="Pfam" id="PF14289">
    <property type="entry name" value="DUF4369"/>
    <property type="match status" value="1"/>
</dbReference>
<dbReference type="GO" id="GO:0016209">
    <property type="term" value="F:antioxidant activity"/>
    <property type="evidence" value="ECO:0007669"/>
    <property type="project" value="InterPro"/>
</dbReference>
<keyword evidence="2" id="KW-0201">Cytochrome c-type biogenesis</keyword>
<dbReference type="PANTHER" id="PTHR42852:SF6">
    <property type="entry name" value="THIOL:DISULFIDE INTERCHANGE PROTEIN DSBE"/>
    <property type="match status" value="1"/>
</dbReference>
<keyword evidence="5" id="KW-0732">Signal</keyword>
<dbReference type="PANTHER" id="PTHR42852">
    <property type="entry name" value="THIOL:DISULFIDE INTERCHANGE PROTEIN DSBE"/>
    <property type="match status" value="1"/>
</dbReference>
<evidence type="ECO:0000313" key="8">
    <source>
        <dbReference type="Proteomes" id="UP000515344"/>
    </source>
</evidence>
<dbReference type="AlphaFoldDB" id="A0A7G5XLF0"/>
<feature type="signal peptide" evidence="5">
    <location>
        <begin position="1"/>
        <end position="19"/>
    </location>
</feature>
<evidence type="ECO:0000256" key="1">
    <source>
        <dbReference type="ARBA" id="ARBA00004196"/>
    </source>
</evidence>
<dbReference type="GO" id="GO:0016491">
    <property type="term" value="F:oxidoreductase activity"/>
    <property type="evidence" value="ECO:0007669"/>
    <property type="project" value="InterPro"/>
</dbReference>
<evidence type="ECO:0000313" key="7">
    <source>
        <dbReference type="EMBL" id="QNA46303.1"/>
    </source>
</evidence>
<dbReference type="Proteomes" id="UP000515344">
    <property type="component" value="Chromosome"/>
</dbReference>
<accession>A0A7G5XLF0</accession>
<evidence type="ECO:0000259" key="6">
    <source>
        <dbReference type="PROSITE" id="PS51352"/>
    </source>
</evidence>
<evidence type="ECO:0000256" key="4">
    <source>
        <dbReference type="ARBA" id="ARBA00023284"/>
    </source>
</evidence>
<comment type="subcellular location">
    <subcellularLocation>
        <location evidence="1">Cell envelope</location>
    </subcellularLocation>
</comment>
<dbReference type="InterPro" id="IPR000866">
    <property type="entry name" value="AhpC/TSA"/>
</dbReference>
<dbReference type="InterPro" id="IPR025380">
    <property type="entry name" value="DUF4369"/>
</dbReference>
<dbReference type="EMBL" id="CP060007">
    <property type="protein sequence ID" value="QNA46303.1"/>
    <property type="molecule type" value="Genomic_DNA"/>
</dbReference>
<reference evidence="8" key="1">
    <citation type="submission" date="2020-08" db="EMBL/GenBank/DDBJ databases">
        <title>Lacibacter sp. S13-6-6 genome sequencing.</title>
        <authorList>
            <person name="Jin L."/>
        </authorList>
    </citation>
    <scope>NUCLEOTIDE SEQUENCE [LARGE SCALE GENOMIC DNA]</scope>
    <source>
        <strain evidence="8">S13-6-6</strain>
    </source>
</reference>
<keyword evidence="3" id="KW-1015">Disulfide bond</keyword>
<gene>
    <name evidence="7" type="ORF">H4075_09060</name>
</gene>
<keyword evidence="4" id="KW-0676">Redox-active center</keyword>
<dbReference type="GO" id="GO:0017004">
    <property type="term" value="P:cytochrome complex assembly"/>
    <property type="evidence" value="ECO:0007669"/>
    <property type="project" value="UniProtKB-KW"/>
</dbReference>
<keyword evidence="8" id="KW-1185">Reference proteome</keyword>
<dbReference type="RefSeq" id="WP_182806092.1">
    <property type="nucleotide sequence ID" value="NZ_CP060007.1"/>
</dbReference>
<dbReference type="InterPro" id="IPR036249">
    <property type="entry name" value="Thioredoxin-like_sf"/>
</dbReference>
<proteinExistence type="predicted"/>
<evidence type="ECO:0000256" key="5">
    <source>
        <dbReference type="SAM" id="SignalP"/>
    </source>
</evidence>
<dbReference type="CDD" id="cd02966">
    <property type="entry name" value="TlpA_like_family"/>
    <property type="match status" value="1"/>
</dbReference>
<organism evidence="7 8">
    <name type="scientific">Lacibacter sediminis</name>
    <dbReference type="NCBI Taxonomy" id="2760713"/>
    <lineage>
        <taxon>Bacteria</taxon>
        <taxon>Pseudomonadati</taxon>
        <taxon>Bacteroidota</taxon>
        <taxon>Chitinophagia</taxon>
        <taxon>Chitinophagales</taxon>
        <taxon>Chitinophagaceae</taxon>
        <taxon>Lacibacter</taxon>
    </lineage>
</organism>
<dbReference type="InterPro" id="IPR013766">
    <property type="entry name" value="Thioredoxin_domain"/>
</dbReference>
<dbReference type="PROSITE" id="PS51352">
    <property type="entry name" value="THIOREDOXIN_2"/>
    <property type="match status" value="1"/>
</dbReference>
<sequence>MKSILTICLSLVFALQLQAQQSFQIKGAIRGAKENAKVSLRMDGQDTEALAESTVKNGKFELKGNITETALYVLSVEGGKQNLGIFLDPSVVTINAHVDSLQKAVVNGSKTNYDFVRFRQQFDPYFMKLDGYGKQLQNPAMQSKQDSIYNLVRNLVTEINSTADAYIQKNNQSPVTPLLLYVIYSVFQQPDVLDSNYAKLSEVAQKSFYGRMVGGIVKENKIGAIGTEAIDFTQADTSGNPISLQSFRGKYVLVDFWASWCGPCRMENPNLVAAYNKFKAKNFTVLGVSLDRDRSKWLEAIAQDGLAWTHVSDLKFWSNEAARIYKITSIPQNLLIGPDGMIIGKNLRGEELQVRLEELFK</sequence>
<evidence type="ECO:0000256" key="2">
    <source>
        <dbReference type="ARBA" id="ARBA00022748"/>
    </source>
</evidence>
<protein>
    <submittedName>
        <fullName evidence="7">AhpC/TSA family protein</fullName>
    </submittedName>
</protein>
<dbReference type="InterPro" id="IPR050553">
    <property type="entry name" value="Thioredoxin_ResA/DsbE_sf"/>
</dbReference>
<dbReference type="Gene3D" id="3.40.30.10">
    <property type="entry name" value="Glutaredoxin"/>
    <property type="match status" value="1"/>
</dbReference>
<dbReference type="GO" id="GO:0030313">
    <property type="term" value="C:cell envelope"/>
    <property type="evidence" value="ECO:0007669"/>
    <property type="project" value="UniProtKB-SubCell"/>
</dbReference>
<feature type="chain" id="PRO_5029014189" evidence="5">
    <location>
        <begin position="20"/>
        <end position="361"/>
    </location>
</feature>
<dbReference type="InterPro" id="IPR017937">
    <property type="entry name" value="Thioredoxin_CS"/>
</dbReference>
<dbReference type="SUPFAM" id="SSF52833">
    <property type="entry name" value="Thioredoxin-like"/>
    <property type="match status" value="1"/>
</dbReference>
<dbReference type="PROSITE" id="PS00194">
    <property type="entry name" value="THIOREDOXIN_1"/>
    <property type="match status" value="1"/>
</dbReference>